<gene>
    <name evidence="2" type="ORF">Pla175_18600</name>
</gene>
<evidence type="ECO:0000256" key="1">
    <source>
        <dbReference type="SAM" id="MobiDB-lite"/>
    </source>
</evidence>
<proteinExistence type="predicted"/>
<dbReference type="EMBL" id="CP036291">
    <property type="protein sequence ID" value="QDU88482.1"/>
    <property type="molecule type" value="Genomic_DNA"/>
</dbReference>
<dbReference type="InterPro" id="IPR043709">
    <property type="entry name" value="DUF5649"/>
</dbReference>
<dbReference type="KEGG" id="pnd:Pla175_18600"/>
<dbReference type="Proteomes" id="UP000317429">
    <property type="component" value="Chromosome"/>
</dbReference>
<organism evidence="2 3">
    <name type="scientific">Pirellulimonas nuda</name>
    <dbReference type="NCBI Taxonomy" id="2528009"/>
    <lineage>
        <taxon>Bacteria</taxon>
        <taxon>Pseudomonadati</taxon>
        <taxon>Planctomycetota</taxon>
        <taxon>Planctomycetia</taxon>
        <taxon>Pirellulales</taxon>
        <taxon>Lacipirellulaceae</taxon>
        <taxon>Pirellulimonas</taxon>
    </lineage>
</organism>
<evidence type="ECO:0000313" key="3">
    <source>
        <dbReference type="Proteomes" id="UP000317429"/>
    </source>
</evidence>
<accession>A0A518DAI1</accession>
<feature type="region of interest" description="Disordered" evidence="1">
    <location>
        <begin position="2548"/>
        <end position="2594"/>
    </location>
</feature>
<feature type="region of interest" description="Disordered" evidence="1">
    <location>
        <begin position="2646"/>
        <end position="2689"/>
    </location>
</feature>
<dbReference type="PROSITE" id="PS00018">
    <property type="entry name" value="EF_HAND_1"/>
    <property type="match status" value="3"/>
</dbReference>
<feature type="compositionally biased region" description="Pro residues" evidence="1">
    <location>
        <begin position="2569"/>
        <end position="2578"/>
    </location>
</feature>
<feature type="compositionally biased region" description="Basic and acidic residues" evidence="1">
    <location>
        <begin position="2680"/>
        <end position="2689"/>
    </location>
</feature>
<keyword evidence="3" id="KW-1185">Reference proteome</keyword>
<dbReference type="Pfam" id="PF18886">
    <property type="entry name" value="DUF5649"/>
    <property type="match status" value="11"/>
</dbReference>
<feature type="compositionally biased region" description="Low complexity" evidence="1">
    <location>
        <begin position="2579"/>
        <end position="2594"/>
    </location>
</feature>
<name>A0A518DAI1_9BACT</name>
<dbReference type="InterPro" id="IPR018247">
    <property type="entry name" value="EF_Hand_1_Ca_BS"/>
</dbReference>
<sequence length="2689" mass="264770">MGGPGAMSMVRRLVDWFSPRPLPRSVAAPALRILRLERRRVLSADFSLGASGMMLSGFDSGGETLSISQLESEYRFTLGSGDWTPMEQPMEGVHVDGQTLMLDAAMVDQIVGGLTVASNQNTPLDVEFGQADLSMLGGPVQLVGVRSVSQAAGTQLALGSNQLNLAAAPDAGITVTSLNVVGDLQVFAFGPIVDGAGTKITVTGDATFISRTFSPEADFDGSGLVDGADYDVWKSNFGVSGALKSQGDANGDGFVDAADYTVWRDTLGQTSQPGGITLANNPADLLSVGGHATFDASDGADRFNISVGQGGRAYFGSLTVIGGDAQVREASSTVLDSIDAVNFTIDTTGSITDSAGAQILISQDATLRTAAPLLEADFDGNGVVDQADRDIYDTFVGASGATHAQGDANGDGAVNAFDMCILDATFGDTLGDASIDLADAEGNVFSVGSLALLRAGAGAPYSDVSVGDAGTANFGSLNLTGSTVVVYEDSASNLTSVIATTFELHSGGGVTDSSNISIAGDALFVAAGPIVMNENPGDILSVGGQATFLAAGNNITLGSAGMANFGQIRFVGASVTVQEDSGTELFGVSTADTLAVTSTGAVTDAAGASLAVTNDLALNAGGAITLSDNAADSLGVGGVAFFNTPGQAISVGPAGLANFGSLRFVGAAVTVQEDSGTQLTGASTAASLSLGSAGGVTDAGGTSVTVTGAGTINAGGAILLADQAGESLSVGGQAFLNAPGQAITVGPAGLANFGQVRFAGAATLIQEDSATELWGVSSAASLGLTSAGAMTTAAGAQLSVAGNATFTAAGAISDGAGTSITVGQAGVFNATGPITLNDTATDTLTIGTLATFSSPGQDISIGALGAANFGQLAANGAAVVVQEDSDTVLTTITANSFSITSAGSITDASMISIAGDGTFNSAGAITLNDQAGDVLSVGGTAFFNAAGQSITIGSAGAANFGSLRFVGAGVTIQEDSATGLVGASTAASLALSSAGAVTDAAAATLNVTGGATINAGGPITLSDEAANTLAVGGLAFLNAPGQAIMIGPAGTTNFGTLRFVGAGVSVQEVSATEFAGVSTADSLSLTSAGAITDAAGASITVVGGAGLTAGGVILLSDAADNTLSVGALASFSAAGQNITIGPAGTSNFGQLAATGAVVMIQEDSDTVLTTISADNFTITSSGSITDASMINVAGDATFNAAGPITLNDTAGDVLSVGGVAFFNAPGQAIAVGPAGTANFGSLRFVGAGAVIQEDSATNLSGASSATSLTLSSAGAVTDAAAASLAVTGDATINAGGAITLADAVGNTLSVGGLAFLNAPGQAISVGPAGVANFGGLRFVGTAVSIQEDSSTELRGVSTADVLTLTSAGAISDAAMTSVSVGGDATLNAAAAITLNDTAGDVLSVGGLAFFNTSPASDIAIGPLGAANFGSLRFVGAAVTIQEDSATQLAGASTAASLSLSSTGAVTDAAAASLVVSGMGTINAGGPITLSDQADNTLTVGGRAFFNAPGQAIMIGPAGAANFGQLRFVGAGVSIQEDSATELWGASTASTLGLVSAGAVTTEAATSLTVTTDAMITAAGSISDGAGTVINIGGVATLSAGGPITLSDSAGDVLSVGGQASFLTAPSSAITLGSLGTTNFGSLRFVGAAVSVQEDSSTQLFGVSSASTLALTSTGGVTDASGVSLTVTGAATINAAGEIVLNDQPADILSVGGLAFFNAPAFDITIGSAGAANFGQLRLFGASVTVQEDSGTEFAGASEVGTLSLQTTGNITDAPTATLRVNGASTMIATGAITLADAGATNSLIVVGHGSFTVGAGQNIDIGVVPATGAPAAANAQLGSLNFVAPSGQVRIALDGPIILGALGGGPLASLADTGELTALGGGVTDNPNASTTLNVSGELAAATGSDIILGDAGATFSMGTDGGPAPFDADRFLALAASNVSIEADTSVNLRTGPADPAFVGTFFFTASGTVSQIGDAEAGSPMANAAPLTASRVAINSVNGAVLLTQVRLTDSAPGDTAPNLSLSGGKAEAFGSVLAANFDNALIPLAANIDTPLESPFFPIQIVPSPGAVPVDPSGVTPLDGVRVLSPSRFADAGTPQGDADRAAYQYTDAYTVVAVVVGDARVGVVHDATGVQEYRIGIEVRDDGNAYIQTTASDDPSAAGDLVFTAKGLESADVALADRDAPVATLIGAGAMTALAAGTLKIDTEDPANAIAVGARTTRLQSSTGTVTSVRPGTAGAVGEGPLMVVDAPTELQNAATTGLIVGTNGIASNQPFEQRVTLVAGSRDEGNLFVELETPDVQDKQLGGPDLSPGLEGTIPYADVTRVSESVQDPATQQLRDNPAMSPLFPALAFSNVAGNPRAVTVVHVYDQAFFPNNPDVNLLPTTFRLYNDPNINLFDGVNPAAVDGATDLNFVESSVTPRVISAQTGGYYEFSAPEQPTLFVPTQPPPVAATVTTPQPRTVADESRGTVSASVETILYGRVEGDEWANSLPGEEWPVQWDGETEGDFLEKIREKIDDGPAPEGKYRIVTKTTRGEQPLDEWVKGAPADDAVQQPTDEAGGAQEAIPAPPALPAEPPQAADGAAMPDDAAAASQASAAYEDAFEAYYAEAPADRRGASVGAGQALASTSALTAAVALARWNTLIAGDGSAGEQAKSEGFSRADRRRRSRARLQWTAGRGEDRPGQPR</sequence>
<reference evidence="2 3" key="1">
    <citation type="submission" date="2019-02" db="EMBL/GenBank/DDBJ databases">
        <title>Deep-cultivation of Planctomycetes and their phenomic and genomic characterization uncovers novel biology.</title>
        <authorList>
            <person name="Wiegand S."/>
            <person name="Jogler M."/>
            <person name="Boedeker C."/>
            <person name="Pinto D."/>
            <person name="Vollmers J."/>
            <person name="Rivas-Marin E."/>
            <person name="Kohn T."/>
            <person name="Peeters S.H."/>
            <person name="Heuer A."/>
            <person name="Rast P."/>
            <person name="Oberbeckmann S."/>
            <person name="Bunk B."/>
            <person name="Jeske O."/>
            <person name="Meyerdierks A."/>
            <person name="Storesund J.E."/>
            <person name="Kallscheuer N."/>
            <person name="Luecker S."/>
            <person name="Lage O.M."/>
            <person name="Pohl T."/>
            <person name="Merkel B.J."/>
            <person name="Hornburger P."/>
            <person name="Mueller R.-W."/>
            <person name="Bruemmer F."/>
            <person name="Labrenz M."/>
            <person name="Spormann A.M."/>
            <person name="Op den Camp H."/>
            <person name="Overmann J."/>
            <person name="Amann R."/>
            <person name="Jetten M.S.M."/>
            <person name="Mascher T."/>
            <person name="Medema M.H."/>
            <person name="Devos D.P."/>
            <person name="Kaster A.-K."/>
            <person name="Ovreas L."/>
            <person name="Rohde M."/>
            <person name="Galperin M.Y."/>
            <person name="Jogler C."/>
        </authorList>
    </citation>
    <scope>NUCLEOTIDE SEQUENCE [LARGE SCALE GENOMIC DNA]</scope>
    <source>
        <strain evidence="2 3">Pla175</strain>
    </source>
</reference>
<protein>
    <submittedName>
        <fullName evidence="2">Uncharacterized protein</fullName>
    </submittedName>
</protein>
<evidence type="ECO:0000313" key="2">
    <source>
        <dbReference type="EMBL" id="QDU88482.1"/>
    </source>
</evidence>